<proteinExistence type="predicted"/>
<keyword evidence="3" id="KW-1185">Reference proteome</keyword>
<dbReference type="AlphaFoldDB" id="A0A0R1JPR3"/>
<dbReference type="OrthoDB" id="2318996at2"/>
<protein>
    <recommendedName>
        <fullName evidence="4">Integral membrane protein</fullName>
    </recommendedName>
</protein>
<dbReference type="RefSeq" id="WP_054722711.1">
    <property type="nucleotide sequence ID" value="NZ_AZDJ01000013.1"/>
</dbReference>
<organism evidence="2 3">
    <name type="scientific">Lacticaseibacillus nasuensis JCM 17158</name>
    <dbReference type="NCBI Taxonomy" id="1291734"/>
    <lineage>
        <taxon>Bacteria</taxon>
        <taxon>Bacillati</taxon>
        <taxon>Bacillota</taxon>
        <taxon>Bacilli</taxon>
        <taxon>Lactobacillales</taxon>
        <taxon>Lactobacillaceae</taxon>
        <taxon>Lacticaseibacillus</taxon>
    </lineage>
</organism>
<feature type="transmembrane region" description="Helical" evidence="1">
    <location>
        <begin position="88"/>
        <end position="112"/>
    </location>
</feature>
<sequence length="127" mass="13917">MKLSWIKLPALYGVLYWCFAAVMLAGAGAMAVAQGFSVGAVAKLLLAWQNQWWWLALVGLLLHVLAYAKSLRSVKLMVTNTIGTCAFVAYILIPNFMPIILVVHAVVLAVLIRHRSRVVSDPQGALR</sequence>
<evidence type="ECO:0008006" key="4">
    <source>
        <dbReference type="Google" id="ProtNLM"/>
    </source>
</evidence>
<name>A0A0R1JPR3_9LACO</name>
<evidence type="ECO:0000313" key="2">
    <source>
        <dbReference type="EMBL" id="KRK73413.1"/>
    </source>
</evidence>
<keyword evidence="1" id="KW-0812">Transmembrane</keyword>
<feature type="transmembrane region" description="Helical" evidence="1">
    <location>
        <begin position="52"/>
        <end position="68"/>
    </location>
</feature>
<dbReference type="PATRIC" id="fig|1291734.4.peg.1303"/>
<accession>A0A0R1JPR3</accession>
<gene>
    <name evidence="2" type="ORF">FD02_GL001272</name>
</gene>
<reference evidence="2 3" key="1">
    <citation type="journal article" date="2015" name="Genome Announc.">
        <title>Expanding the biotechnology potential of lactobacilli through comparative genomics of 213 strains and associated genera.</title>
        <authorList>
            <person name="Sun Z."/>
            <person name="Harris H.M."/>
            <person name="McCann A."/>
            <person name="Guo C."/>
            <person name="Argimon S."/>
            <person name="Zhang W."/>
            <person name="Yang X."/>
            <person name="Jeffery I.B."/>
            <person name="Cooney J.C."/>
            <person name="Kagawa T.F."/>
            <person name="Liu W."/>
            <person name="Song Y."/>
            <person name="Salvetti E."/>
            <person name="Wrobel A."/>
            <person name="Rasinkangas P."/>
            <person name="Parkhill J."/>
            <person name="Rea M.C."/>
            <person name="O'Sullivan O."/>
            <person name="Ritari J."/>
            <person name="Douillard F.P."/>
            <person name="Paul Ross R."/>
            <person name="Yang R."/>
            <person name="Briner A.E."/>
            <person name="Felis G.E."/>
            <person name="de Vos W.M."/>
            <person name="Barrangou R."/>
            <person name="Klaenhammer T.R."/>
            <person name="Caufield P.W."/>
            <person name="Cui Y."/>
            <person name="Zhang H."/>
            <person name="O'Toole P.W."/>
        </authorList>
    </citation>
    <scope>NUCLEOTIDE SEQUENCE [LARGE SCALE GENOMIC DNA]</scope>
    <source>
        <strain evidence="2 3">JCM 17158</strain>
    </source>
</reference>
<keyword evidence="1" id="KW-1133">Transmembrane helix</keyword>
<dbReference type="Proteomes" id="UP000051804">
    <property type="component" value="Unassembled WGS sequence"/>
</dbReference>
<dbReference type="EMBL" id="AZDJ01000013">
    <property type="protein sequence ID" value="KRK73413.1"/>
    <property type="molecule type" value="Genomic_DNA"/>
</dbReference>
<comment type="caution">
    <text evidence="2">The sequence shown here is derived from an EMBL/GenBank/DDBJ whole genome shotgun (WGS) entry which is preliminary data.</text>
</comment>
<evidence type="ECO:0000313" key="3">
    <source>
        <dbReference type="Proteomes" id="UP000051804"/>
    </source>
</evidence>
<evidence type="ECO:0000256" key="1">
    <source>
        <dbReference type="SAM" id="Phobius"/>
    </source>
</evidence>
<keyword evidence="1" id="KW-0472">Membrane</keyword>
<feature type="transmembrane region" description="Helical" evidence="1">
    <location>
        <begin position="12"/>
        <end position="32"/>
    </location>
</feature>